<dbReference type="Pfam" id="PF02852">
    <property type="entry name" value="Pyr_redox_dim"/>
    <property type="match status" value="1"/>
</dbReference>
<name>A0A6N2RBH6_9BACE</name>
<feature type="domain" description="Pyridine nucleotide-disulphide oxidoreductase dimerisation" evidence="1">
    <location>
        <begin position="1"/>
        <end position="42"/>
    </location>
</feature>
<dbReference type="AlphaFoldDB" id="A0A6N2RBH6"/>
<dbReference type="SUPFAM" id="SSF55424">
    <property type="entry name" value="FAD/NAD-linked reductases, dimerisation (C-terminal) domain"/>
    <property type="match status" value="1"/>
</dbReference>
<dbReference type="EMBL" id="CACRTB010000004">
    <property type="protein sequence ID" value="VYS77471.1"/>
    <property type="molecule type" value="Genomic_DNA"/>
</dbReference>
<evidence type="ECO:0000313" key="2">
    <source>
        <dbReference type="EMBL" id="VYS77471.1"/>
    </source>
</evidence>
<protein>
    <submittedName>
        <fullName evidence="2">Pyridine nucleotide-disulfide oxidoreductase</fullName>
    </submittedName>
</protein>
<accession>A0A6N2RBH6</accession>
<dbReference type="InterPro" id="IPR004099">
    <property type="entry name" value="Pyr_nucl-diS_OxRdtase_dimer"/>
</dbReference>
<reference evidence="2" key="1">
    <citation type="submission" date="2019-11" db="EMBL/GenBank/DDBJ databases">
        <authorList>
            <person name="Feng L."/>
        </authorList>
    </citation>
    <scope>NUCLEOTIDE SEQUENCE</scope>
    <source>
        <strain evidence="2">BcaccaeLFYP20</strain>
    </source>
</reference>
<sequence>MFAPDSGEVINTVAVAMKTGQNYTFLRDFIFTHPSMSEALNDLFS</sequence>
<dbReference type="Gene3D" id="3.30.390.30">
    <property type="match status" value="1"/>
</dbReference>
<proteinExistence type="predicted"/>
<organism evidence="2">
    <name type="scientific">Bacteroides caccae</name>
    <dbReference type="NCBI Taxonomy" id="47678"/>
    <lineage>
        <taxon>Bacteria</taxon>
        <taxon>Pseudomonadati</taxon>
        <taxon>Bacteroidota</taxon>
        <taxon>Bacteroidia</taxon>
        <taxon>Bacteroidales</taxon>
        <taxon>Bacteroidaceae</taxon>
        <taxon>Bacteroides</taxon>
    </lineage>
</organism>
<evidence type="ECO:0000259" key="1">
    <source>
        <dbReference type="Pfam" id="PF02852"/>
    </source>
</evidence>
<gene>
    <name evidence="2" type="ORF">BCLFYP20_00992</name>
</gene>
<dbReference type="InterPro" id="IPR016156">
    <property type="entry name" value="FAD/NAD-linked_Rdtase_dimer_sf"/>
</dbReference>